<reference evidence="4" key="1">
    <citation type="submission" date="2017-02" db="UniProtKB">
        <authorList>
            <consortium name="WormBaseParasite"/>
        </authorList>
    </citation>
    <scope>IDENTIFICATION</scope>
</reference>
<evidence type="ECO:0000313" key="3">
    <source>
        <dbReference type="Proteomes" id="UP000046393"/>
    </source>
</evidence>
<evidence type="ECO:0000256" key="2">
    <source>
        <dbReference type="SAM" id="MobiDB-lite"/>
    </source>
</evidence>
<accession>A0A0N5AGG5</accession>
<dbReference type="Proteomes" id="UP000046393">
    <property type="component" value="Unplaced"/>
</dbReference>
<name>A0A0N5AGG5_9BILA</name>
<keyword evidence="3" id="KW-1185">Reference proteome</keyword>
<proteinExistence type="predicted"/>
<protein>
    <submittedName>
        <fullName evidence="4">CARD domain-containing protein</fullName>
    </submittedName>
</protein>
<dbReference type="WBParaSite" id="SMUV_0000341401-mRNA-1">
    <property type="protein sequence ID" value="SMUV_0000341401-mRNA-1"/>
    <property type="gene ID" value="SMUV_0000341401"/>
</dbReference>
<feature type="region of interest" description="Disordered" evidence="2">
    <location>
        <begin position="393"/>
        <end position="422"/>
    </location>
</feature>
<sequence>MQFDADVVLSDNSPSRVDSESLGIVNSGANSCAERGNRIRQSMPVFADFERLYNVGEDHLTGIRKLSKLNNNNLEQAELFVCESKDGRTFIENIKREVDSILHKNCERRPLLQEHVQKLRSGISTLEGLKQLFNHLTTYAAFLENRITGISQLLAKHYEVVTKQVSSSESDMHERNEDDLKEKVLNYKSVREEKETLLGELLEQAREQKERKDDVSDEIAKLEAEKASLCEKYDLAVSGIRELDKELSLSKKNLEEITDRHATECKKIDVEQKKLESVKAAVRNLTRDSAIFTSLLEPKWKDELQIISRYRKEGNNLDSGVTFQQNTSTISTGVVNSTKQGNNTDLSQFAVVKNELDEALPIMINNVLVRSDIMPNRNVISQENLANREVKNVDANPPESQFKFPQPPPRFRSPLGDNENSPIINQTIAENDADMSRWSISRSYDM</sequence>
<organism evidence="3 4">
    <name type="scientific">Syphacia muris</name>
    <dbReference type="NCBI Taxonomy" id="451379"/>
    <lineage>
        <taxon>Eukaryota</taxon>
        <taxon>Metazoa</taxon>
        <taxon>Ecdysozoa</taxon>
        <taxon>Nematoda</taxon>
        <taxon>Chromadorea</taxon>
        <taxon>Rhabditida</taxon>
        <taxon>Spirurina</taxon>
        <taxon>Oxyuridomorpha</taxon>
        <taxon>Oxyuroidea</taxon>
        <taxon>Oxyuridae</taxon>
        <taxon>Syphacia</taxon>
    </lineage>
</organism>
<feature type="coiled-coil region" evidence="1">
    <location>
        <begin position="191"/>
        <end position="288"/>
    </location>
</feature>
<evidence type="ECO:0000256" key="1">
    <source>
        <dbReference type="SAM" id="Coils"/>
    </source>
</evidence>
<keyword evidence="1" id="KW-0175">Coiled coil</keyword>
<dbReference type="AlphaFoldDB" id="A0A0N5AGG5"/>
<evidence type="ECO:0000313" key="4">
    <source>
        <dbReference type="WBParaSite" id="SMUV_0000341401-mRNA-1"/>
    </source>
</evidence>